<reference evidence="2 3" key="2">
    <citation type="journal article" date="2017" name="Front. Plant Sci.">
        <title>Gene Classification and Mining of Molecular Markers Useful in Red Clover (Trifolium pratense) Breeding.</title>
        <authorList>
            <person name="Istvanek J."/>
            <person name="Dluhosova J."/>
            <person name="Dluhos P."/>
            <person name="Patkova L."/>
            <person name="Nedelnik J."/>
            <person name="Repkova J."/>
        </authorList>
    </citation>
    <scope>NUCLEOTIDE SEQUENCE [LARGE SCALE GENOMIC DNA]</scope>
    <source>
        <strain evidence="3">cv. Tatra</strain>
        <tissue evidence="2">Young leaves</tissue>
    </source>
</reference>
<organism evidence="2 3">
    <name type="scientific">Trifolium pratense</name>
    <name type="common">Red clover</name>
    <dbReference type="NCBI Taxonomy" id="57577"/>
    <lineage>
        <taxon>Eukaryota</taxon>
        <taxon>Viridiplantae</taxon>
        <taxon>Streptophyta</taxon>
        <taxon>Embryophyta</taxon>
        <taxon>Tracheophyta</taxon>
        <taxon>Spermatophyta</taxon>
        <taxon>Magnoliopsida</taxon>
        <taxon>eudicotyledons</taxon>
        <taxon>Gunneridae</taxon>
        <taxon>Pentapetalae</taxon>
        <taxon>rosids</taxon>
        <taxon>fabids</taxon>
        <taxon>Fabales</taxon>
        <taxon>Fabaceae</taxon>
        <taxon>Papilionoideae</taxon>
        <taxon>50 kb inversion clade</taxon>
        <taxon>NPAAA clade</taxon>
        <taxon>Hologalegina</taxon>
        <taxon>IRL clade</taxon>
        <taxon>Trifolieae</taxon>
        <taxon>Trifolium</taxon>
    </lineage>
</organism>
<reference evidence="2 3" key="1">
    <citation type="journal article" date="2014" name="Am. J. Bot.">
        <title>Genome assembly and annotation for red clover (Trifolium pratense; Fabaceae).</title>
        <authorList>
            <person name="Istvanek J."/>
            <person name="Jaros M."/>
            <person name="Krenek A."/>
            <person name="Repkova J."/>
        </authorList>
    </citation>
    <scope>NUCLEOTIDE SEQUENCE [LARGE SCALE GENOMIC DNA]</scope>
    <source>
        <strain evidence="3">cv. Tatra</strain>
        <tissue evidence="2">Young leaves</tissue>
    </source>
</reference>
<evidence type="ECO:0000313" key="2">
    <source>
        <dbReference type="EMBL" id="PNX54980.1"/>
    </source>
</evidence>
<feature type="non-terminal residue" evidence="2">
    <location>
        <position position="172"/>
    </location>
</feature>
<evidence type="ECO:0000313" key="3">
    <source>
        <dbReference type="Proteomes" id="UP000236291"/>
    </source>
</evidence>
<sequence length="172" mass="19348">MGTTFVLEYVSDDRRNLVLQRIDGRYRLRDTLKNNHLPTRLQPPRDRNPINRYTPPSFIRRVTRRKKQKKKGAVTAMTAANQADNSSTAADQNDTIPGPWTRSRTRSMANREEDNAQHNECTATAYPVTEDEEPTVAFVANRGTMEEQGDAQTAGVSTAAFVTEDEEGALHN</sequence>
<feature type="compositionally biased region" description="Polar residues" evidence="1">
    <location>
        <begin position="78"/>
        <end position="95"/>
    </location>
</feature>
<evidence type="ECO:0000256" key="1">
    <source>
        <dbReference type="SAM" id="MobiDB-lite"/>
    </source>
</evidence>
<dbReference type="AlphaFoldDB" id="A0A2K3JLS4"/>
<proteinExistence type="predicted"/>
<dbReference type="Proteomes" id="UP000236291">
    <property type="component" value="Unassembled WGS sequence"/>
</dbReference>
<feature type="region of interest" description="Disordered" evidence="1">
    <location>
        <begin position="64"/>
        <end position="131"/>
    </location>
</feature>
<feature type="region of interest" description="Disordered" evidence="1">
    <location>
        <begin position="36"/>
        <end position="55"/>
    </location>
</feature>
<comment type="caution">
    <text evidence="2">The sequence shown here is derived from an EMBL/GenBank/DDBJ whole genome shotgun (WGS) entry which is preliminary data.</text>
</comment>
<gene>
    <name evidence="2" type="ORF">L195_g048603</name>
</gene>
<dbReference type="EMBL" id="ASHM01069822">
    <property type="protein sequence ID" value="PNX54980.1"/>
    <property type="molecule type" value="Genomic_DNA"/>
</dbReference>
<accession>A0A2K3JLS4</accession>
<protein>
    <submittedName>
        <fullName evidence="2">Uncharacterized protein</fullName>
    </submittedName>
</protein>
<name>A0A2K3JLS4_TRIPR</name>